<evidence type="ECO:0000256" key="8">
    <source>
        <dbReference type="ARBA" id="ARBA00022679"/>
    </source>
</evidence>
<reference evidence="17 18" key="1">
    <citation type="journal article" date="2015" name="Genome Announc.">
        <title>Expanding the biotechnology potential of lactobacilli through comparative genomics of 213 strains and associated genera.</title>
        <authorList>
            <person name="Sun Z."/>
            <person name="Harris H.M."/>
            <person name="McCann A."/>
            <person name="Guo C."/>
            <person name="Argimon S."/>
            <person name="Zhang W."/>
            <person name="Yang X."/>
            <person name="Jeffery I.B."/>
            <person name="Cooney J.C."/>
            <person name="Kagawa T.F."/>
            <person name="Liu W."/>
            <person name="Song Y."/>
            <person name="Salvetti E."/>
            <person name="Wrobel A."/>
            <person name="Rasinkangas P."/>
            <person name="Parkhill J."/>
            <person name="Rea M.C."/>
            <person name="O'Sullivan O."/>
            <person name="Ritari J."/>
            <person name="Douillard F.P."/>
            <person name="Paul Ross R."/>
            <person name="Yang R."/>
            <person name="Briner A.E."/>
            <person name="Felis G.E."/>
            <person name="de Vos W.M."/>
            <person name="Barrangou R."/>
            <person name="Klaenhammer T.R."/>
            <person name="Caufield P.W."/>
            <person name="Cui Y."/>
            <person name="Zhang H."/>
            <person name="O'Toole P.W."/>
        </authorList>
    </citation>
    <scope>NUCLEOTIDE SEQUENCE [LARGE SCALE GENOMIC DNA]</scope>
    <source>
        <strain evidence="17 18">DSM 23026</strain>
    </source>
</reference>
<evidence type="ECO:0000259" key="16">
    <source>
        <dbReference type="Pfam" id="PF08543"/>
    </source>
</evidence>
<feature type="domain" description="Pyridoxamine kinase/Phosphomethylpyrimidine kinase" evidence="16">
    <location>
        <begin position="15"/>
        <end position="262"/>
    </location>
</feature>
<dbReference type="NCBIfam" id="TIGR00097">
    <property type="entry name" value="HMP-P_kinase"/>
    <property type="match status" value="1"/>
</dbReference>
<keyword evidence="10 17" id="KW-0418">Kinase</keyword>
<evidence type="ECO:0000256" key="13">
    <source>
        <dbReference type="ARBA" id="ARBA00037917"/>
    </source>
</evidence>
<evidence type="ECO:0000256" key="6">
    <source>
        <dbReference type="ARBA" id="ARBA00012963"/>
    </source>
</evidence>
<comment type="catalytic activity">
    <reaction evidence="2">
        <text>4-amino-2-methyl-5-(phosphooxymethyl)pyrimidine + ATP = 4-amino-2-methyl-5-(diphosphooxymethyl)pyrimidine + ADP</text>
        <dbReference type="Rhea" id="RHEA:19893"/>
        <dbReference type="ChEBI" id="CHEBI:30616"/>
        <dbReference type="ChEBI" id="CHEBI:57841"/>
        <dbReference type="ChEBI" id="CHEBI:58354"/>
        <dbReference type="ChEBI" id="CHEBI:456216"/>
        <dbReference type="EC" id="2.7.4.7"/>
    </reaction>
</comment>
<name>A0A0R2NA16_9LACO</name>
<dbReference type="GO" id="GO:0005524">
    <property type="term" value="F:ATP binding"/>
    <property type="evidence" value="ECO:0007669"/>
    <property type="project" value="UniProtKB-KW"/>
</dbReference>
<dbReference type="EC" id="2.7.1.49" evidence="5"/>
<evidence type="ECO:0000256" key="10">
    <source>
        <dbReference type="ARBA" id="ARBA00022777"/>
    </source>
</evidence>
<evidence type="ECO:0000256" key="14">
    <source>
        <dbReference type="ARBA" id="ARBA00042102"/>
    </source>
</evidence>
<evidence type="ECO:0000256" key="3">
    <source>
        <dbReference type="ARBA" id="ARBA00004769"/>
    </source>
</evidence>
<evidence type="ECO:0000256" key="11">
    <source>
        <dbReference type="ARBA" id="ARBA00022840"/>
    </source>
</evidence>
<comment type="pathway">
    <text evidence="13">Cofactor biosynthesis; thiamine diphosphate biosynthesis; 4-amino-2-methyl-5-diphosphomethylpyrimidine from 5-amino-1-(5-phospho-D-ribosyl)imidazole: step 2/3.</text>
</comment>
<evidence type="ECO:0000256" key="5">
    <source>
        <dbReference type="ARBA" id="ARBA00012135"/>
    </source>
</evidence>
<dbReference type="GO" id="GO:0008902">
    <property type="term" value="F:hydroxymethylpyrimidine kinase activity"/>
    <property type="evidence" value="ECO:0007669"/>
    <property type="project" value="UniProtKB-EC"/>
</dbReference>
<proteinExistence type="inferred from homology"/>
<dbReference type="SUPFAM" id="SSF53613">
    <property type="entry name" value="Ribokinase-like"/>
    <property type="match status" value="1"/>
</dbReference>
<dbReference type="PANTHER" id="PTHR20858">
    <property type="entry name" value="PHOSPHOMETHYLPYRIMIDINE KINASE"/>
    <property type="match status" value="1"/>
</dbReference>
<keyword evidence="12" id="KW-0784">Thiamine biosynthesis</keyword>
<keyword evidence="9" id="KW-0547">Nucleotide-binding</keyword>
<evidence type="ECO:0000256" key="7">
    <source>
        <dbReference type="ARBA" id="ARBA00019161"/>
    </source>
</evidence>
<dbReference type="Pfam" id="PF08543">
    <property type="entry name" value="Phos_pyr_kin"/>
    <property type="match status" value="1"/>
</dbReference>
<evidence type="ECO:0000313" key="17">
    <source>
        <dbReference type="EMBL" id="KRO22713.1"/>
    </source>
</evidence>
<evidence type="ECO:0000313" key="18">
    <source>
        <dbReference type="Proteomes" id="UP000051249"/>
    </source>
</evidence>
<dbReference type="AlphaFoldDB" id="A0A0R2NA16"/>
<evidence type="ECO:0000256" key="15">
    <source>
        <dbReference type="ARBA" id="ARBA00043176"/>
    </source>
</evidence>
<evidence type="ECO:0000256" key="1">
    <source>
        <dbReference type="ARBA" id="ARBA00000151"/>
    </source>
</evidence>
<comment type="catalytic activity">
    <reaction evidence="1">
        <text>4-amino-5-hydroxymethyl-2-methylpyrimidine + ATP = 4-amino-2-methyl-5-(phosphooxymethyl)pyrimidine + ADP + H(+)</text>
        <dbReference type="Rhea" id="RHEA:23096"/>
        <dbReference type="ChEBI" id="CHEBI:15378"/>
        <dbReference type="ChEBI" id="CHEBI:16892"/>
        <dbReference type="ChEBI" id="CHEBI:30616"/>
        <dbReference type="ChEBI" id="CHEBI:58354"/>
        <dbReference type="ChEBI" id="CHEBI:456216"/>
        <dbReference type="EC" id="2.7.1.49"/>
    </reaction>
</comment>
<dbReference type="GO" id="GO:0005829">
    <property type="term" value="C:cytosol"/>
    <property type="evidence" value="ECO:0007669"/>
    <property type="project" value="TreeGrafter"/>
</dbReference>
<protein>
    <recommendedName>
        <fullName evidence="7">Hydroxymethylpyrimidine/phosphomethylpyrimidine kinase</fullName>
        <ecNumber evidence="5">2.7.1.49</ecNumber>
        <ecNumber evidence="6">2.7.4.7</ecNumber>
    </recommendedName>
    <alternativeName>
        <fullName evidence="14">Hydroxymethylpyrimidine kinase</fullName>
    </alternativeName>
    <alternativeName>
        <fullName evidence="15">Hydroxymethylpyrimidine phosphate kinase</fullName>
    </alternativeName>
</protein>
<dbReference type="CDD" id="cd01169">
    <property type="entry name" value="HMPP_kinase"/>
    <property type="match status" value="1"/>
</dbReference>
<evidence type="ECO:0000256" key="9">
    <source>
        <dbReference type="ARBA" id="ARBA00022741"/>
    </source>
</evidence>
<accession>A0A0R2NA16</accession>
<comment type="caution">
    <text evidence="17">The sequence shown here is derived from an EMBL/GenBank/DDBJ whole genome shotgun (WGS) entry which is preliminary data.</text>
</comment>
<dbReference type="OrthoDB" id="9810880at2"/>
<sequence>MANEYPQAMTIAGSDSDGSAGMEADMNTFLRRDVYGMCVLTAAVAGNSYGIQASTAMPIDFVNQEFQSIADDFKVRSAKTGMLAGSAMIKTVVENVKKFDFGPLVVDPVIITKHGAMLLEEDAYQTFKELLIPLATVITPNYFEAVKLTDMEIKTDEDVKEAAHKLQKMGAKNVMLKGQHQDPDQTEVRDFVLLEDGKEFWLSEPYVNTDRVNGTGDTLSACICAEIAKGVDIETAIRTGKTWVTAAIANPVEVGHKFGPVNLVKK</sequence>
<evidence type="ECO:0000256" key="12">
    <source>
        <dbReference type="ARBA" id="ARBA00022977"/>
    </source>
</evidence>
<dbReference type="GO" id="GO:0009228">
    <property type="term" value="P:thiamine biosynthetic process"/>
    <property type="evidence" value="ECO:0007669"/>
    <property type="project" value="UniProtKB-KW"/>
</dbReference>
<dbReference type="Gene3D" id="3.40.1190.20">
    <property type="match status" value="1"/>
</dbReference>
<dbReference type="EC" id="2.7.4.7" evidence="6"/>
<dbReference type="GO" id="GO:0008972">
    <property type="term" value="F:phosphomethylpyrimidine kinase activity"/>
    <property type="evidence" value="ECO:0007669"/>
    <property type="project" value="UniProtKB-EC"/>
</dbReference>
<dbReference type="EMBL" id="JQCQ01000035">
    <property type="protein sequence ID" value="KRO22713.1"/>
    <property type="molecule type" value="Genomic_DNA"/>
</dbReference>
<dbReference type="Proteomes" id="UP000051249">
    <property type="component" value="Unassembled WGS sequence"/>
</dbReference>
<comment type="similarity">
    <text evidence="4">Belongs to the ThiD family.</text>
</comment>
<dbReference type="PANTHER" id="PTHR20858:SF17">
    <property type="entry name" value="HYDROXYMETHYLPYRIMIDINE_PHOSPHOMETHYLPYRIMIDINE KINASE THI20-RELATED"/>
    <property type="match status" value="1"/>
</dbReference>
<dbReference type="InterPro" id="IPR013749">
    <property type="entry name" value="PM/HMP-P_kinase-1"/>
</dbReference>
<evidence type="ECO:0000256" key="2">
    <source>
        <dbReference type="ARBA" id="ARBA00000565"/>
    </source>
</evidence>
<organism evidence="17 18">
    <name type="scientific">Pediococcus argentinicus</name>
    <dbReference type="NCBI Taxonomy" id="480391"/>
    <lineage>
        <taxon>Bacteria</taxon>
        <taxon>Bacillati</taxon>
        <taxon>Bacillota</taxon>
        <taxon>Bacilli</taxon>
        <taxon>Lactobacillales</taxon>
        <taxon>Lactobacillaceae</taxon>
        <taxon>Pediococcus</taxon>
    </lineage>
</organism>
<evidence type="ECO:0000256" key="4">
    <source>
        <dbReference type="ARBA" id="ARBA00009879"/>
    </source>
</evidence>
<gene>
    <name evidence="17" type="ORF">IV88_GL001096</name>
</gene>
<dbReference type="InterPro" id="IPR029056">
    <property type="entry name" value="Ribokinase-like"/>
</dbReference>
<dbReference type="RefSeq" id="WP_057800290.1">
    <property type="nucleotide sequence ID" value="NZ_BJZZ01000035.1"/>
</dbReference>
<keyword evidence="8" id="KW-0808">Transferase</keyword>
<keyword evidence="11" id="KW-0067">ATP-binding</keyword>
<dbReference type="PATRIC" id="fig|480391.4.peg.1112"/>
<dbReference type="FunFam" id="3.40.1190.20:FF:000003">
    <property type="entry name" value="Phosphomethylpyrimidine kinase ThiD"/>
    <property type="match status" value="1"/>
</dbReference>
<comment type="pathway">
    <text evidence="3">Cofactor biosynthesis; thiamine diphosphate biosynthesis; 4-amino-2-methyl-5-diphosphomethylpyrimidine from 5-amino-1-(5-phospho-D-ribosyl)imidazole: step 3/3.</text>
</comment>
<dbReference type="InterPro" id="IPR004399">
    <property type="entry name" value="HMP/HMP-P_kinase_dom"/>
</dbReference>
<keyword evidence="18" id="KW-1185">Reference proteome</keyword>